<dbReference type="OrthoDB" id="9801763at2"/>
<dbReference type="PANTHER" id="PTHR10655:SF17">
    <property type="entry name" value="LYSOPHOSPHOLIPASE-LIKE PROTEIN 1"/>
    <property type="match status" value="1"/>
</dbReference>
<dbReference type="Gene3D" id="3.40.50.1820">
    <property type="entry name" value="alpha/beta hydrolase"/>
    <property type="match status" value="1"/>
</dbReference>
<keyword evidence="6" id="KW-1185">Reference proteome</keyword>
<dbReference type="PANTHER" id="PTHR10655">
    <property type="entry name" value="LYSOPHOSPHOLIPASE-RELATED"/>
    <property type="match status" value="1"/>
</dbReference>
<reference evidence="5 6" key="1">
    <citation type="submission" date="2017-08" db="EMBL/GenBank/DDBJ databases">
        <title>Aliifodinibius alkalisoli sp. nov., isolated from saline alkaline soil.</title>
        <authorList>
            <person name="Liu D."/>
            <person name="Zhang G."/>
        </authorList>
    </citation>
    <scope>NUCLEOTIDE SEQUENCE [LARGE SCALE GENOMIC DNA]</scope>
    <source>
        <strain evidence="5 6">WN023</strain>
    </source>
</reference>
<evidence type="ECO:0000313" key="5">
    <source>
        <dbReference type="EMBL" id="PAU94883.1"/>
    </source>
</evidence>
<keyword evidence="2" id="KW-0378">Hydrolase</keyword>
<evidence type="ECO:0000313" key="6">
    <source>
        <dbReference type="Proteomes" id="UP000218831"/>
    </source>
</evidence>
<evidence type="ECO:0000256" key="3">
    <source>
        <dbReference type="SAM" id="MobiDB-lite"/>
    </source>
</evidence>
<evidence type="ECO:0000259" key="4">
    <source>
        <dbReference type="Pfam" id="PF02230"/>
    </source>
</evidence>
<name>A0A2A2GD97_9BACT</name>
<proteinExistence type="inferred from homology"/>
<dbReference type="InterPro" id="IPR003140">
    <property type="entry name" value="PLipase/COase/thioEstase"/>
</dbReference>
<gene>
    <name evidence="5" type="ORF">CK503_05270</name>
</gene>
<comment type="similarity">
    <text evidence="1">Belongs to the AB hydrolase superfamily. AB hydrolase 2 family.</text>
</comment>
<dbReference type="Pfam" id="PF02230">
    <property type="entry name" value="Abhydrolase_2"/>
    <property type="match status" value="1"/>
</dbReference>
<dbReference type="GO" id="GO:0016787">
    <property type="term" value="F:hydrolase activity"/>
    <property type="evidence" value="ECO:0007669"/>
    <property type="project" value="UniProtKB-KW"/>
</dbReference>
<protein>
    <submittedName>
        <fullName evidence="5">Phospholipase</fullName>
    </submittedName>
</protein>
<accession>A0A2A2GD97</accession>
<dbReference type="InterPro" id="IPR050565">
    <property type="entry name" value="LYPA1-2/EST-like"/>
</dbReference>
<feature type="compositionally biased region" description="Polar residues" evidence="3">
    <location>
        <begin position="7"/>
        <end position="20"/>
    </location>
</feature>
<dbReference type="EMBL" id="NSKE01000003">
    <property type="protein sequence ID" value="PAU94883.1"/>
    <property type="molecule type" value="Genomic_DNA"/>
</dbReference>
<sequence>MSLFQVDPQNPFSGPHQNQPLVTDGAKIDNAEMSMIFIHGRGASAQSMMMFADEFEGDHIHYRAIQAKRHTWYPRSFMAPKEMNQPGINSGLQAIYDQISELNEGGIPTEKIILLGFSQGACLTTEFAARHPQRFGGIVGFSGGLIGEEVDPENYQGSLEQTPVFLGCSDRDPHIPQERVDLTEEVFEKLGANVTKKIYVGMAHTVNKDEIEYAQHIINNIG</sequence>
<organism evidence="5 6">
    <name type="scientific">Fodinibius salipaludis</name>
    <dbReference type="NCBI Taxonomy" id="2032627"/>
    <lineage>
        <taxon>Bacteria</taxon>
        <taxon>Pseudomonadati</taxon>
        <taxon>Balneolota</taxon>
        <taxon>Balneolia</taxon>
        <taxon>Balneolales</taxon>
        <taxon>Balneolaceae</taxon>
        <taxon>Fodinibius</taxon>
    </lineage>
</organism>
<comment type="caution">
    <text evidence="5">The sequence shown here is derived from an EMBL/GenBank/DDBJ whole genome shotgun (WGS) entry which is preliminary data.</text>
</comment>
<dbReference type="SUPFAM" id="SSF53474">
    <property type="entry name" value="alpha/beta-Hydrolases"/>
    <property type="match status" value="1"/>
</dbReference>
<dbReference type="Proteomes" id="UP000218831">
    <property type="component" value="Unassembled WGS sequence"/>
</dbReference>
<dbReference type="InterPro" id="IPR029058">
    <property type="entry name" value="AB_hydrolase_fold"/>
</dbReference>
<dbReference type="AlphaFoldDB" id="A0A2A2GD97"/>
<feature type="domain" description="Phospholipase/carboxylesterase/thioesterase" evidence="4">
    <location>
        <begin position="27"/>
        <end position="219"/>
    </location>
</feature>
<feature type="region of interest" description="Disordered" evidence="3">
    <location>
        <begin position="1"/>
        <end position="20"/>
    </location>
</feature>
<evidence type="ECO:0000256" key="1">
    <source>
        <dbReference type="ARBA" id="ARBA00006499"/>
    </source>
</evidence>
<dbReference type="RefSeq" id="WP_095605751.1">
    <property type="nucleotide sequence ID" value="NZ_NSKE01000003.1"/>
</dbReference>
<evidence type="ECO:0000256" key="2">
    <source>
        <dbReference type="ARBA" id="ARBA00022801"/>
    </source>
</evidence>